<evidence type="ECO:0000256" key="1">
    <source>
        <dbReference type="ARBA" id="ARBA00022679"/>
    </source>
</evidence>
<dbReference type="GO" id="GO:0102971">
    <property type="term" value="F:phosphinothricin N-acetyltransferase activity"/>
    <property type="evidence" value="ECO:0007669"/>
    <property type="project" value="UniProtKB-EC"/>
</dbReference>
<evidence type="ECO:0000313" key="5">
    <source>
        <dbReference type="Proteomes" id="UP000182498"/>
    </source>
</evidence>
<dbReference type="Gene3D" id="3.40.630.30">
    <property type="match status" value="1"/>
</dbReference>
<dbReference type="SUPFAM" id="SSF55729">
    <property type="entry name" value="Acyl-CoA N-acyltransferases (Nat)"/>
    <property type="match status" value="1"/>
</dbReference>
<keyword evidence="5" id="KW-1185">Reference proteome</keyword>
<dbReference type="EC" id="2.3.1.183" evidence="4"/>
<keyword evidence="2 4" id="KW-0012">Acyltransferase</keyword>
<dbReference type="AlphaFoldDB" id="A0A0X2NQ63"/>
<keyword evidence="1 4" id="KW-0808">Transferase</keyword>
<proteinExistence type="predicted"/>
<dbReference type="PROSITE" id="PS51186">
    <property type="entry name" value="GNAT"/>
    <property type="match status" value="1"/>
</dbReference>
<evidence type="ECO:0000313" key="4">
    <source>
        <dbReference type="EMBL" id="CUU66880.1"/>
    </source>
</evidence>
<dbReference type="InterPro" id="IPR016181">
    <property type="entry name" value="Acyl_CoA_acyltransferase"/>
</dbReference>
<dbReference type="PANTHER" id="PTHR43072:SF23">
    <property type="entry name" value="UPF0039 PROTEIN C11D3.02C"/>
    <property type="match status" value="1"/>
</dbReference>
<dbReference type="Proteomes" id="UP000182498">
    <property type="component" value="Unassembled WGS sequence"/>
</dbReference>
<dbReference type="RefSeq" id="WP_073884482.1">
    <property type="nucleotide sequence ID" value="NZ_FAUH01000015.1"/>
</dbReference>
<dbReference type="PANTHER" id="PTHR43072">
    <property type="entry name" value="N-ACETYLTRANSFERASE"/>
    <property type="match status" value="1"/>
</dbReference>
<evidence type="ECO:0000256" key="2">
    <source>
        <dbReference type="ARBA" id="ARBA00023315"/>
    </source>
</evidence>
<dbReference type="CDD" id="cd04301">
    <property type="entry name" value="NAT_SF"/>
    <property type="match status" value="1"/>
</dbReference>
<dbReference type="Pfam" id="PF00583">
    <property type="entry name" value="Acetyltransf_1"/>
    <property type="match status" value="1"/>
</dbReference>
<sequence length="169" mass="18371">MTDNSISVRDTCDTDLPAITEIYNDAVVNTVAVWNDDTVDVDNRRDWLRAHRVPGTVALTAVDAGDRVLGYATYGDFRSYDGFRDTVENSVYVSSDARTGGVGTALMTELLIRARAEGKHVMVAAIESGNTASLRLHEKLGFATVGVLPEVGTKFGRRLGMTLMQITLD</sequence>
<dbReference type="EMBL" id="FAUH01000015">
    <property type="protein sequence ID" value="CUU66880.1"/>
    <property type="molecule type" value="Genomic_DNA"/>
</dbReference>
<gene>
    <name evidence="4" type="ORF">CVAR292_02228</name>
</gene>
<protein>
    <submittedName>
        <fullName evidence="4">Sortase and related acyltransferases</fullName>
        <ecNumber evidence="4">2.3.1.183</ecNumber>
    </submittedName>
</protein>
<evidence type="ECO:0000259" key="3">
    <source>
        <dbReference type="PROSITE" id="PS51186"/>
    </source>
</evidence>
<feature type="domain" description="N-acetyltransferase" evidence="3">
    <location>
        <begin position="6"/>
        <end position="169"/>
    </location>
</feature>
<name>A0A0X2NQ63_9CORY</name>
<dbReference type="OrthoDB" id="3173333at2"/>
<organism evidence="4 5">
    <name type="scientific">Corynebacterium variabile</name>
    <dbReference type="NCBI Taxonomy" id="1727"/>
    <lineage>
        <taxon>Bacteria</taxon>
        <taxon>Bacillati</taxon>
        <taxon>Actinomycetota</taxon>
        <taxon>Actinomycetes</taxon>
        <taxon>Mycobacteriales</taxon>
        <taxon>Corynebacteriaceae</taxon>
        <taxon>Corynebacterium</taxon>
    </lineage>
</organism>
<accession>A0A0X2NQ63</accession>
<reference evidence="5" key="1">
    <citation type="submission" date="2015-11" db="EMBL/GenBank/DDBJ databases">
        <authorList>
            <person name="Dugat-Bony E."/>
        </authorList>
    </citation>
    <scope>NUCLEOTIDE SEQUENCE [LARGE SCALE GENOMIC DNA]</scope>
    <source>
        <strain evidence="5">Mu292</strain>
    </source>
</reference>
<dbReference type="InterPro" id="IPR000182">
    <property type="entry name" value="GNAT_dom"/>
</dbReference>